<dbReference type="RefSeq" id="XP_018494093.1">
    <property type="nucleotide sequence ID" value="XM_018638577.1"/>
</dbReference>
<proteinExistence type="predicted"/>
<reference evidence="2" key="1">
    <citation type="submission" date="2025-08" db="UniProtKB">
        <authorList>
            <consortium name="RefSeq"/>
        </authorList>
    </citation>
    <scope>IDENTIFICATION</scope>
</reference>
<gene>
    <name evidence="2" type="primary">LOC108863901</name>
</gene>
<accession>A0AAJ7L551</accession>
<dbReference type="KEGG" id="goe:108863901"/>
<dbReference type="Pfam" id="PF14223">
    <property type="entry name" value="Retrotran_gag_2"/>
    <property type="match status" value="1"/>
</dbReference>
<organism evidence="1 2">
    <name type="scientific">Galendromus occidentalis</name>
    <name type="common">western predatory mite</name>
    <dbReference type="NCBI Taxonomy" id="34638"/>
    <lineage>
        <taxon>Eukaryota</taxon>
        <taxon>Metazoa</taxon>
        <taxon>Ecdysozoa</taxon>
        <taxon>Arthropoda</taxon>
        <taxon>Chelicerata</taxon>
        <taxon>Arachnida</taxon>
        <taxon>Acari</taxon>
        <taxon>Parasitiformes</taxon>
        <taxon>Mesostigmata</taxon>
        <taxon>Gamasina</taxon>
        <taxon>Phytoseioidea</taxon>
        <taxon>Phytoseiidae</taxon>
        <taxon>Typhlodrominae</taxon>
        <taxon>Galendromus</taxon>
    </lineage>
</organism>
<sequence length="223" mass="25106">MANSNENVLHSLATKLPNYAAFRLHISGNNYPDWKTVINVLLSAEPDCWEVVNQSIMPDDPKFAKANSLARTIILNSLDISLVRLKFKGNVSAFTAPMMYQLITKEFDQVTGTKIQATMRAVFNFRFNPNKSPVQNLTKFRQLLQDVTESGGILDDTVITSRLLEALPSTWSGFIQSWGIQAEERQTVLNLYAAIEKRETRLKSIARNQPQSSNNSKPSNFPI</sequence>
<name>A0AAJ7L551_9ACAR</name>
<dbReference type="AlphaFoldDB" id="A0AAJ7L551"/>
<evidence type="ECO:0000313" key="2">
    <source>
        <dbReference type="RefSeq" id="XP_018494093.1"/>
    </source>
</evidence>
<keyword evidence="1" id="KW-1185">Reference proteome</keyword>
<protein>
    <submittedName>
        <fullName evidence="2">Uncharacterized protein LOC108863901</fullName>
    </submittedName>
</protein>
<dbReference type="Proteomes" id="UP000694867">
    <property type="component" value="Unplaced"/>
</dbReference>
<evidence type="ECO:0000313" key="1">
    <source>
        <dbReference type="Proteomes" id="UP000694867"/>
    </source>
</evidence>
<dbReference type="GeneID" id="108863901"/>